<dbReference type="InterPro" id="IPR015946">
    <property type="entry name" value="KH_dom-like_a/b"/>
</dbReference>
<evidence type="ECO:0000256" key="5">
    <source>
        <dbReference type="ARBA" id="ARBA00023274"/>
    </source>
</evidence>
<dbReference type="SUPFAM" id="SSF54814">
    <property type="entry name" value="Prokaryotic type KH domain (KH-domain type II)"/>
    <property type="match status" value="1"/>
</dbReference>
<dbReference type="FunFam" id="3.30.300.20:FF:000001">
    <property type="entry name" value="30S ribosomal protein S3"/>
    <property type="match status" value="1"/>
</dbReference>
<dbReference type="InterPro" id="IPR005704">
    <property type="entry name" value="Ribosomal_uS3_bac-typ"/>
</dbReference>
<evidence type="ECO:0000256" key="8">
    <source>
        <dbReference type="HAMAP-Rule" id="MF_01309"/>
    </source>
</evidence>
<comment type="similarity">
    <text evidence="1 8 9">Belongs to the universal ribosomal protein uS3 family.</text>
</comment>
<keyword evidence="3 8" id="KW-0694">RNA-binding</keyword>
<comment type="function">
    <text evidence="6 8">Binds the lower part of the 30S subunit head. Binds mRNA in the 70S ribosome, positioning it for translation.</text>
</comment>
<evidence type="ECO:0000256" key="7">
    <source>
        <dbReference type="ARBA" id="ARBA00035257"/>
    </source>
</evidence>
<dbReference type="PROSITE" id="PS00548">
    <property type="entry name" value="RIBOSOMAL_S3"/>
    <property type="match status" value="1"/>
</dbReference>
<dbReference type="GO" id="GO:0022627">
    <property type="term" value="C:cytosolic small ribosomal subunit"/>
    <property type="evidence" value="ECO:0007669"/>
    <property type="project" value="TreeGrafter"/>
</dbReference>
<dbReference type="GO" id="GO:0006412">
    <property type="term" value="P:translation"/>
    <property type="evidence" value="ECO:0007669"/>
    <property type="project" value="UniProtKB-UniRule"/>
</dbReference>
<dbReference type="PANTHER" id="PTHR11760:SF19">
    <property type="entry name" value="SMALL RIBOSOMAL SUBUNIT PROTEIN US3C"/>
    <property type="match status" value="1"/>
</dbReference>
<feature type="domain" description="KH type-2" evidence="10">
    <location>
        <begin position="39"/>
        <end position="112"/>
    </location>
</feature>
<name>A0A2M6WLU3_9BACT</name>
<comment type="caution">
    <text evidence="11">The sequence shown here is derived from an EMBL/GenBank/DDBJ whole genome shotgun (WGS) entry which is preliminary data.</text>
</comment>
<sequence>MGQKVHPKIFRTGVIYTWPSKWFSSRRTLAVKIKQDVQIRRFLIKKLREAGVDKVEIERDAQKIIITVYTAKPGLVIGRGGAGAEDLKKEVKRKFLPKVKLGEINLNINEVDRPNLSAQIVLQGMILEIEKRLPFRRVMKQAIMHVQRAGALGVKVQIKGRLNGAEIAREEKMAVGKIPLHTLRADIDYARGAAHTTYGAIGLKIWIYRGEIFNKEESKTGDVVGEVKNRK</sequence>
<dbReference type="GO" id="GO:0019843">
    <property type="term" value="F:rRNA binding"/>
    <property type="evidence" value="ECO:0007669"/>
    <property type="project" value="UniProtKB-UniRule"/>
</dbReference>
<dbReference type="CDD" id="cd02412">
    <property type="entry name" value="KH-II_30S_S3"/>
    <property type="match status" value="1"/>
</dbReference>
<comment type="subunit">
    <text evidence="8">Part of the 30S ribosomal subunit. Forms a tight complex with proteins S10 and S14.</text>
</comment>
<dbReference type="Proteomes" id="UP000229335">
    <property type="component" value="Unassembled WGS sequence"/>
</dbReference>
<proteinExistence type="inferred from homology"/>
<keyword evidence="5 8" id="KW-0687">Ribonucleoprotein</keyword>
<evidence type="ECO:0000313" key="11">
    <source>
        <dbReference type="EMBL" id="PIT93729.1"/>
    </source>
</evidence>
<dbReference type="EMBL" id="PFAS01000047">
    <property type="protein sequence ID" value="PIT93729.1"/>
    <property type="molecule type" value="Genomic_DNA"/>
</dbReference>
<evidence type="ECO:0000259" key="10">
    <source>
        <dbReference type="PROSITE" id="PS50823"/>
    </source>
</evidence>
<keyword evidence="4 8" id="KW-0689">Ribosomal protein</keyword>
<dbReference type="NCBIfam" id="TIGR01009">
    <property type="entry name" value="rpsC_bact"/>
    <property type="match status" value="1"/>
</dbReference>
<dbReference type="InterPro" id="IPR018280">
    <property type="entry name" value="Ribosomal_uS3_CS"/>
</dbReference>
<dbReference type="GO" id="GO:0003729">
    <property type="term" value="F:mRNA binding"/>
    <property type="evidence" value="ECO:0007669"/>
    <property type="project" value="UniProtKB-UniRule"/>
</dbReference>
<dbReference type="InterPro" id="IPR036419">
    <property type="entry name" value="Ribosomal_S3_C_sf"/>
</dbReference>
<dbReference type="InterPro" id="IPR001351">
    <property type="entry name" value="Ribosomal_uS3_C"/>
</dbReference>
<evidence type="ECO:0000256" key="4">
    <source>
        <dbReference type="ARBA" id="ARBA00022980"/>
    </source>
</evidence>
<dbReference type="Gene3D" id="3.30.300.20">
    <property type="match status" value="1"/>
</dbReference>
<dbReference type="AlphaFoldDB" id="A0A2M6WLU3"/>
<dbReference type="SUPFAM" id="SSF54821">
    <property type="entry name" value="Ribosomal protein S3 C-terminal domain"/>
    <property type="match status" value="1"/>
</dbReference>
<reference evidence="12" key="1">
    <citation type="submission" date="2017-09" db="EMBL/GenBank/DDBJ databases">
        <title>Depth-based differentiation of microbial function through sediment-hosted aquifers and enrichment of novel symbionts in the deep terrestrial subsurface.</title>
        <authorList>
            <person name="Probst A.J."/>
            <person name="Ladd B."/>
            <person name="Jarett J.K."/>
            <person name="Geller-Mcgrath D.E."/>
            <person name="Sieber C.M.K."/>
            <person name="Emerson J.B."/>
            <person name="Anantharaman K."/>
            <person name="Thomas B.C."/>
            <person name="Malmstrom R."/>
            <person name="Stieglmeier M."/>
            <person name="Klingl A."/>
            <person name="Woyke T."/>
            <person name="Ryan C.M."/>
            <person name="Banfield J.F."/>
        </authorList>
    </citation>
    <scope>NUCLEOTIDE SEQUENCE [LARGE SCALE GENOMIC DNA]</scope>
</reference>
<evidence type="ECO:0000313" key="12">
    <source>
        <dbReference type="Proteomes" id="UP000229335"/>
    </source>
</evidence>
<evidence type="ECO:0000256" key="2">
    <source>
        <dbReference type="ARBA" id="ARBA00022730"/>
    </source>
</evidence>
<dbReference type="Gene3D" id="3.30.1140.32">
    <property type="entry name" value="Ribosomal protein S3, C-terminal domain"/>
    <property type="match status" value="1"/>
</dbReference>
<dbReference type="HAMAP" id="MF_01309_B">
    <property type="entry name" value="Ribosomal_uS3_B"/>
    <property type="match status" value="1"/>
</dbReference>
<dbReference type="PANTHER" id="PTHR11760">
    <property type="entry name" value="30S/40S RIBOSOMAL PROTEIN S3"/>
    <property type="match status" value="1"/>
</dbReference>
<gene>
    <name evidence="8" type="primary">rpsC</name>
    <name evidence="11" type="ORF">COU00_02815</name>
</gene>
<dbReference type="InterPro" id="IPR057258">
    <property type="entry name" value="Ribosomal_uS3"/>
</dbReference>
<protein>
    <recommendedName>
        <fullName evidence="7 8">Small ribosomal subunit protein uS3</fullName>
    </recommendedName>
</protein>
<organism evidence="11 12">
    <name type="scientific">Candidatus Falkowbacteria bacterium CG10_big_fil_rev_8_21_14_0_10_43_11</name>
    <dbReference type="NCBI Taxonomy" id="1974568"/>
    <lineage>
        <taxon>Bacteria</taxon>
        <taxon>Candidatus Falkowiibacteriota</taxon>
    </lineage>
</organism>
<evidence type="ECO:0000256" key="3">
    <source>
        <dbReference type="ARBA" id="ARBA00022884"/>
    </source>
</evidence>
<dbReference type="InterPro" id="IPR004044">
    <property type="entry name" value="KH_dom_type_2"/>
</dbReference>
<dbReference type="Pfam" id="PF00189">
    <property type="entry name" value="Ribosomal_S3_C"/>
    <property type="match status" value="1"/>
</dbReference>
<dbReference type="Pfam" id="PF07650">
    <property type="entry name" value="KH_2"/>
    <property type="match status" value="1"/>
</dbReference>
<dbReference type="PROSITE" id="PS50823">
    <property type="entry name" value="KH_TYPE_2"/>
    <property type="match status" value="1"/>
</dbReference>
<evidence type="ECO:0000256" key="9">
    <source>
        <dbReference type="RuleBase" id="RU003624"/>
    </source>
</evidence>
<evidence type="ECO:0000256" key="6">
    <source>
        <dbReference type="ARBA" id="ARBA00024998"/>
    </source>
</evidence>
<dbReference type="InterPro" id="IPR009019">
    <property type="entry name" value="KH_sf_prok-type"/>
</dbReference>
<dbReference type="GO" id="GO:0003735">
    <property type="term" value="F:structural constituent of ribosome"/>
    <property type="evidence" value="ECO:0007669"/>
    <property type="project" value="InterPro"/>
</dbReference>
<evidence type="ECO:0000256" key="1">
    <source>
        <dbReference type="ARBA" id="ARBA00010761"/>
    </source>
</evidence>
<accession>A0A2M6WLU3</accession>
<keyword evidence="2 8" id="KW-0699">rRNA-binding</keyword>